<dbReference type="EMBL" id="CP032153">
    <property type="protein sequence ID" value="AYN19944.1"/>
    <property type="molecule type" value="Genomic_DNA"/>
</dbReference>
<organism evidence="14 15">
    <name type="scientific">Alcaligenes aquatilis</name>
    <dbReference type="NCBI Taxonomy" id="323284"/>
    <lineage>
        <taxon>Bacteria</taxon>
        <taxon>Pseudomonadati</taxon>
        <taxon>Pseudomonadota</taxon>
        <taxon>Betaproteobacteria</taxon>
        <taxon>Burkholderiales</taxon>
        <taxon>Alcaligenaceae</taxon>
        <taxon>Alcaligenes</taxon>
    </lineage>
</organism>
<dbReference type="SUPFAM" id="SSF52540">
    <property type="entry name" value="P-loop containing nucleoside triphosphate hydrolases"/>
    <property type="match status" value="1"/>
</dbReference>
<comment type="function">
    <text evidence="2 10 12">Catalyzes the transfer of a dimethylallyl group onto the adenine at position 37 in tRNAs that read codons beginning with uridine, leading to the formation of N6-(dimethylallyl)adenosine (i(6)A).</text>
</comment>
<proteinExistence type="inferred from homology"/>
<dbReference type="NCBIfam" id="TIGR00174">
    <property type="entry name" value="miaA"/>
    <property type="match status" value="1"/>
</dbReference>
<evidence type="ECO:0000256" key="7">
    <source>
        <dbReference type="ARBA" id="ARBA00022840"/>
    </source>
</evidence>
<keyword evidence="6 10" id="KW-0547">Nucleotide-binding</keyword>
<keyword evidence="8 10" id="KW-0460">Magnesium</keyword>
<feature type="site" description="Interaction with substrate tRNA" evidence="10">
    <location>
        <position position="124"/>
    </location>
</feature>
<comment type="catalytic activity">
    <reaction evidence="9 10 11">
        <text>adenosine(37) in tRNA + dimethylallyl diphosphate = N(6)-dimethylallyladenosine(37) in tRNA + diphosphate</text>
        <dbReference type="Rhea" id="RHEA:26482"/>
        <dbReference type="Rhea" id="RHEA-COMP:10162"/>
        <dbReference type="Rhea" id="RHEA-COMP:10375"/>
        <dbReference type="ChEBI" id="CHEBI:33019"/>
        <dbReference type="ChEBI" id="CHEBI:57623"/>
        <dbReference type="ChEBI" id="CHEBI:74411"/>
        <dbReference type="ChEBI" id="CHEBI:74415"/>
        <dbReference type="EC" id="2.5.1.75"/>
    </reaction>
</comment>
<comment type="similarity">
    <text evidence="3 10 13">Belongs to the IPP transferase family.</text>
</comment>
<dbReference type="InterPro" id="IPR027417">
    <property type="entry name" value="P-loop_NTPase"/>
</dbReference>
<keyword evidence="4 10" id="KW-0808">Transferase</keyword>
<dbReference type="RefSeq" id="WP_121738214.1">
    <property type="nucleotide sequence ID" value="NZ_CP032153.1"/>
</dbReference>
<dbReference type="GO" id="GO:0006400">
    <property type="term" value="P:tRNA modification"/>
    <property type="evidence" value="ECO:0007669"/>
    <property type="project" value="TreeGrafter"/>
</dbReference>
<evidence type="ECO:0000256" key="6">
    <source>
        <dbReference type="ARBA" id="ARBA00022741"/>
    </source>
</evidence>
<dbReference type="EC" id="2.5.1.75" evidence="10"/>
<keyword evidence="7 10" id="KW-0067">ATP-binding</keyword>
<comment type="subunit">
    <text evidence="10">Monomer.</text>
</comment>
<dbReference type="GO" id="GO:0052381">
    <property type="term" value="F:tRNA dimethylallyltransferase activity"/>
    <property type="evidence" value="ECO:0007669"/>
    <property type="project" value="UniProtKB-UniRule"/>
</dbReference>
<evidence type="ECO:0000313" key="14">
    <source>
        <dbReference type="EMBL" id="AYN19944.1"/>
    </source>
</evidence>
<keyword evidence="5 10" id="KW-0819">tRNA processing</keyword>
<feature type="region of interest" description="Interaction with substrate tRNA" evidence="10">
    <location>
        <begin position="243"/>
        <end position="248"/>
    </location>
</feature>
<evidence type="ECO:0000256" key="3">
    <source>
        <dbReference type="ARBA" id="ARBA00005842"/>
    </source>
</evidence>
<dbReference type="InterPro" id="IPR039657">
    <property type="entry name" value="Dimethylallyltransferase"/>
</dbReference>
<feature type="binding site" evidence="10">
    <location>
        <begin position="13"/>
        <end position="18"/>
    </location>
    <ligand>
        <name>substrate</name>
    </ligand>
</feature>
<evidence type="ECO:0000256" key="11">
    <source>
        <dbReference type="RuleBase" id="RU003783"/>
    </source>
</evidence>
<dbReference type="Pfam" id="PF01715">
    <property type="entry name" value="IPPT"/>
    <property type="match status" value="1"/>
</dbReference>
<evidence type="ECO:0000256" key="4">
    <source>
        <dbReference type="ARBA" id="ARBA00022679"/>
    </source>
</evidence>
<evidence type="ECO:0000256" key="8">
    <source>
        <dbReference type="ARBA" id="ARBA00022842"/>
    </source>
</evidence>
<evidence type="ECO:0000313" key="15">
    <source>
        <dbReference type="Proteomes" id="UP000268070"/>
    </source>
</evidence>
<evidence type="ECO:0000256" key="5">
    <source>
        <dbReference type="ARBA" id="ARBA00022694"/>
    </source>
</evidence>
<dbReference type="OrthoDB" id="9776390at2"/>
<dbReference type="GO" id="GO:0005524">
    <property type="term" value="F:ATP binding"/>
    <property type="evidence" value="ECO:0007669"/>
    <property type="project" value="UniProtKB-UniRule"/>
</dbReference>
<evidence type="ECO:0000256" key="1">
    <source>
        <dbReference type="ARBA" id="ARBA00001946"/>
    </source>
</evidence>
<name>A0A3G2HSB6_9BURK</name>
<evidence type="ECO:0000256" key="2">
    <source>
        <dbReference type="ARBA" id="ARBA00003213"/>
    </source>
</evidence>
<protein>
    <recommendedName>
        <fullName evidence="10">tRNA dimethylallyltransferase</fullName>
        <ecNumber evidence="10">2.5.1.75</ecNumber>
    </recommendedName>
    <alternativeName>
        <fullName evidence="10">Dimethylallyl diphosphate:tRNA dimethylallyltransferase</fullName>
        <shortName evidence="10">DMAPP:tRNA dimethylallyltransferase</shortName>
        <shortName evidence="10">DMATase</shortName>
    </alternativeName>
    <alternativeName>
        <fullName evidence="10">Isopentenyl-diphosphate:tRNA isopentenyltransferase</fullName>
        <shortName evidence="10">IPP transferase</shortName>
        <shortName evidence="10">IPPT</shortName>
        <shortName evidence="10">IPTase</shortName>
    </alternativeName>
</protein>
<dbReference type="FunFam" id="1.10.20.140:FF:000001">
    <property type="entry name" value="tRNA dimethylallyltransferase"/>
    <property type="match status" value="1"/>
</dbReference>
<dbReference type="PANTHER" id="PTHR11088">
    <property type="entry name" value="TRNA DIMETHYLALLYLTRANSFERASE"/>
    <property type="match status" value="1"/>
</dbReference>
<dbReference type="Gene3D" id="3.40.50.300">
    <property type="entry name" value="P-loop containing nucleotide triphosphate hydrolases"/>
    <property type="match status" value="1"/>
</dbReference>
<feature type="region of interest" description="Interaction with substrate tRNA" evidence="10">
    <location>
        <begin position="160"/>
        <end position="164"/>
    </location>
</feature>
<reference evidence="14 15" key="1">
    <citation type="submission" date="2018-09" db="EMBL/GenBank/DDBJ databases">
        <title>Complete genome sequence of the hydrocarbonoclastic bacterium Alcaligenes aquatilis QD168, isolated from a crude-oil polluted marine sediment of Central Chile.</title>
        <authorList>
            <person name="Duran R.E."/>
            <person name="Barra B."/>
            <person name="Salva-Serra F."/>
            <person name="Mendez V."/>
            <person name="Moore E.R.B."/>
            <person name="Seeger M."/>
        </authorList>
    </citation>
    <scope>NUCLEOTIDE SEQUENCE [LARGE SCALE GENOMIC DNA]</scope>
    <source>
        <strain evidence="14 15">QD168</strain>
    </source>
</reference>
<feature type="site" description="Interaction with substrate tRNA" evidence="10">
    <location>
        <position position="102"/>
    </location>
</feature>
<dbReference type="AlphaFoldDB" id="A0A3G2HSB6"/>
<comment type="cofactor">
    <cofactor evidence="1 10">
        <name>Mg(2+)</name>
        <dbReference type="ChEBI" id="CHEBI:18420"/>
    </cofactor>
</comment>
<evidence type="ECO:0000256" key="13">
    <source>
        <dbReference type="RuleBase" id="RU003785"/>
    </source>
</evidence>
<evidence type="ECO:0000256" key="12">
    <source>
        <dbReference type="RuleBase" id="RU003784"/>
    </source>
</evidence>
<gene>
    <name evidence="10 14" type="primary">miaA</name>
    <name evidence="14" type="ORF">D3M96_04960</name>
</gene>
<dbReference type="KEGG" id="aaqu:D3M96_04960"/>
<comment type="caution">
    <text evidence="10">Lacks conserved residue(s) required for the propagation of feature annotation.</text>
</comment>
<dbReference type="Proteomes" id="UP000268070">
    <property type="component" value="Chromosome"/>
</dbReference>
<evidence type="ECO:0000256" key="10">
    <source>
        <dbReference type="HAMAP-Rule" id="MF_00185"/>
    </source>
</evidence>
<dbReference type="HAMAP" id="MF_00185">
    <property type="entry name" value="IPP_trans"/>
    <property type="match status" value="1"/>
</dbReference>
<dbReference type="Gene3D" id="1.10.20.140">
    <property type="match status" value="1"/>
</dbReference>
<sequence length="312" mass="35412">MNDLPTLCLAGPTASGKSATTHTLAQHWPIEVIVMDSATIYRDMDIGTAKPSAEEQAAIPHHLLDIRDPVESYSAAEFATDATRLIQEIQARGHYPVLCGGTMLYYKALREGLNDLPQADPAIRQQLDERAQKIGWPGMHEELTRIDPVTAARLAPRDSQRIQRALEIFHISGKTMSDWLKDKAQPQEGSHRYVTLSLEPEDRSWLHKRIAVRYQDMIEQGLLQEVEKLYQRPDLHPGLPSIRCVGYRQLWSYLDGEVSLELAIEQAIAATRQLAKRQLTWLRSEPERLQFNCQNPQAAQQIVQATRQIWPA</sequence>
<evidence type="ECO:0000256" key="9">
    <source>
        <dbReference type="ARBA" id="ARBA00049563"/>
    </source>
</evidence>
<accession>A0A3G2HSB6</accession>
<dbReference type="InterPro" id="IPR018022">
    <property type="entry name" value="IPT"/>
</dbReference>
<feature type="region of interest" description="Interaction with substrate tRNA" evidence="10">
    <location>
        <begin position="36"/>
        <end position="39"/>
    </location>
</feature>
<feature type="binding site" evidence="10">
    <location>
        <begin position="11"/>
        <end position="18"/>
    </location>
    <ligand>
        <name>ATP</name>
        <dbReference type="ChEBI" id="CHEBI:30616"/>
    </ligand>
</feature>
<dbReference type="PANTHER" id="PTHR11088:SF60">
    <property type="entry name" value="TRNA DIMETHYLALLYLTRANSFERASE"/>
    <property type="match status" value="1"/>
</dbReference>